<proteinExistence type="predicted"/>
<evidence type="ECO:0000313" key="1">
    <source>
        <dbReference type="EMBL" id="MYD91844.1"/>
    </source>
</evidence>
<dbReference type="EMBL" id="VXPY01000119">
    <property type="protein sequence ID" value="MYD91844.1"/>
    <property type="molecule type" value="Genomic_DNA"/>
</dbReference>
<protein>
    <recommendedName>
        <fullName evidence="2">IS630 family transposase</fullName>
    </recommendedName>
</protein>
<organism evidence="1">
    <name type="scientific">Caldilineaceae bacterium SB0662_bin_9</name>
    <dbReference type="NCBI Taxonomy" id="2605258"/>
    <lineage>
        <taxon>Bacteria</taxon>
        <taxon>Bacillati</taxon>
        <taxon>Chloroflexota</taxon>
        <taxon>Caldilineae</taxon>
        <taxon>Caldilineales</taxon>
        <taxon>Caldilineaceae</taxon>
    </lineage>
</organism>
<evidence type="ECO:0008006" key="2">
    <source>
        <dbReference type="Google" id="ProtNLM"/>
    </source>
</evidence>
<accession>A0A6B1DZQ4</accession>
<gene>
    <name evidence="1" type="ORF">F4Y08_16190</name>
</gene>
<name>A0A6B1DZQ4_9CHLR</name>
<comment type="caution">
    <text evidence="1">The sequence shown here is derived from an EMBL/GenBank/DDBJ whole genome shotgun (WGS) entry which is preliminary data.</text>
</comment>
<sequence length="62" mass="7423">MAECELSVLTRQCLHRRFPEQARVAAETAAWCRYRNDHHKPIQWQWTTADARIQLRQLYPTA</sequence>
<dbReference type="AlphaFoldDB" id="A0A6B1DZQ4"/>
<reference evidence="1" key="1">
    <citation type="submission" date="2019-09" db="EMBL/GenBank/DDBJ databases">
        <title>Characterisation of the sponge microbiome using genome-centric metagenomics.</title>
        <authorList>
            <person name="Engelberts J.P."/>
            <person name="Robbins S.J."/>
            <person name="De Goeij J.M."/>
            <person name="Aranda M."/>
            <person name="Bell S.C."/>
            <person name="Webster N.S."/>
        </authorList>
    </citation>
    <scope>NUCLEOTIDE SEQUENCE</scope>
    <source>
        <strain evidence="1">SB0662_bin_9</strain>
    </source>
</reference>